<dbReference type="Gene3D" id="1.10.150.130">
    <property type="match status" value="1"/>
</dbReference>
<evidence type="ECO:0000256" key="1">
    <source>
        <dbReference type="ARBA" id="ARBA00022908"/>
    </source>
</evidence>
<organism evidence="5 6">
    <name type="scientific">Pseudonocardia oroxyli</name>
    <dbReference type="NCBI Taxonomy" id="366584"/>
    <lineage>
        <taxon>Bacteria</taxon>
        <taxon>Bacillati</taxon>
        <taxon>Actinomycetota</taxon>
        <taxon>Actinomycetes</taxon>
        <taxon>Pseudonocardiales</taxon>
        <taxon>Pseudonocardiaceae</taxon>
        <taxon>Pseudonocardia</taxon>
    </lineage>
</organism>
<accession>A0A1G7ZUE0</accession>
<dbReference type="EMBL" id="FNBE01000019">
    <property type="protein sequence ID" value="SDH11770.1"/>
    <property type="molecule type" value="Genomic_DNA"/>
</dbReference>
<evidence type="ECO:0000313" key="6">
    <source>
        <dbReference type="Proteomes" id="UP000198967"/>
    </source>
</evidence>
<keyword evidence="3" id="KW-0233">DNA recombination</keyword>
<dbReference type="Pfam" id="PF00589">
    <property type="entry name" value="Phage_integrase"/>
    <property type="match status" value="1"/>
</dbReference>
<dbReference type="InterPro" id="IPR010998">
    <property type="entry name" value="Integrase_recombinase_N"/>
</dbReference>
<dbReference type="SUPFAM" id="SSF56349">
    <property type="entry name" value="DNA breaking-rejoining enzymes"/>
    <property type="match status" value="1"/>
</dbReference>
<dbReference type="InterPro" id="IPR028259">
    <property type="entry name" value="AP2-like_int_N"/>
</dbReference>
<feature type="domain" description="Tyr recombinase" evidence="4">
    <location>
        <begin position="234"/>
        <end position="432"/>
    </location>
</feature>
<evidence type="ECO:0000256" key="3">
    <source>
        <dbReference type="ARBA" id="ARBA00023172"/>
    </source>
</evidence>
<dbReference type="GO" id="GO:0015074">
    <property type="term" value="P:DNA integration"/>
    <property type="evidence" value="ECO:0007669"/>
    <property type="project" value="UniProtKB-KW"/>
</dbReference>
<dbReference type="PANTHER" id="PTHR30349">
    <property type="entry name" value="PHAGE INTEGRASE-RELATED"/>
    <property type="match status" value="1"/>
</dbReference>
<dbReference type="AlphaFoldDB" id="A0A1G7ZUE0"/>
<dbReference type="InterPro" id="IPR050090">
    <property type="entry name" value="Tyrosine_recombinase_XerCD"/>
</dbReference>
<dbReference type="InterPro" id="IPR002104">
    <property type="entry name" value="Integrase_catalytic"/>
</dbReference>
<protein>
    <submittedName>
        <fullName evidence="5">Site-specific recombinase XerD</fullName>
    </submittedName>
</protein>
<dbReference type="InterPro" id="IPR013762">
    <property type="entry name" value="Integrase-like_cat_sf"/>
</dbReference>
<dbReference type="PANTHER" id="PTHR30349:SF91">
    <property type="entry name" value="INTA PROTEIN"/>
    <property type="match status" value="1"/>
</dbReference>
<dbReference type="GO" id="GO:0006310">
    <property type="term" value="P:DNA recombination"/>
    <property type="evidence" value="ECO:0007669"/>
    <property type="project" value="UniProtKB-KW"/>
</dbReference>
<dbReference type="OrthoDB" id="4326943at2"/>
<evidence type="ECO:0000256" key="2">
    <source>
        <dbReference type="ARBA" id="ARBA00023125"/>
    </source>
</evidence>
<dbReference type="CDD" id="cd01189">
    <property type="entry name" value="INT_ICEBs1_C_like"/>
    <property type="match status" value="1"/>
</dbReference>
<name>A0A1G7ZUE0_PSEOR</name>
<reference evidence="5 6" key="1">
    <citation type="submission" date="2016-10" db="EMBL/GenBank/DDBJ databases">
        <authorList>
            <person name="de Groot N.N."/>
        </authorList>
    </citation>
    <scope>NUCLEOTIDE SEQUENCE [LARGE SCALE GENOMIC DNA]</scope>
    <source>
        <strain evidence="5 6">CGMCC 4.3143</strain>
    </source>
</reference>
<dbReference type="Proteomes" id="UP000198967">
    <property type="component" value="Unassembled WGS sequence"/>
</dbReference>
<evidence type="ECO:0000313" key="5">
    <source>
        <dbReference type="EMBL" id="SDH11770.1"/>
    </source>
</evidence>
<proteinExistence type="predicted"/>
<dbReference type="RefSeq" id="WP_093089070.1">
    <property type="nucleotide sequence ID" value="NZ_FNBE01000019.1"/>
</dbReference>
<dbReference type="STRING" id="366584.SAMN05216377_11931"/>
<dbReference type="InterPro" id="IPR004107">
    <property type="entry name" value="Integrase_SAM-like_N"/>
</dbReference>
<gene>
    <name evidence="5" type="ORF">SAMN05216377_11931</name>
</gene>
<evidence type="ECO:0000259" key="4">
    <source>
        <dbReference type="PROSITE" id="PS51898"/>
    </source>
</evidence>
<keyword evidence="2" id="KW-0238">DNA-binding</keyword>
<dbReference type="InterPro" id="IPR011010">
    <property type="entry name" value="DNA_brk_join_enz"/>
</dbReference>
<dbReference type="Pfam" id="PF14657">
    <property type="entry name" value="Arm-DNA-bind_4"/>
    <property type="match status" value="1"/>
</dbReference>
<sequence>MSGRTSAQRGLRGTVYRRGAKWAFMIELAPDPLTGKRRQRAKSGFESEGEAWEALAEANGELRTNTFVASSTRTVAEFFEEWLVNAAMTLKPTSLANYTAFTRAYVVPVIGSRRLQSVEPATLTAFYQHLLTSGRRKRDTDSEMYALWSRSPEDARMGAAEIARRTGVSYSAASNAVRRYRNGKVPLPVDPGLSARTVTSIHVMLRRAFADAVELRYLSTNPATRVRPPRIDRRGHVTWTPQELGRFLAAARSDRFSALWVLLATTGMRRSEAVGAVRSAFDPVAGTLTVVSTRVVVSGRARRSDGKSRRSRRLLGLDPTTVQVLREHLAEQDRERAAFGASYHDEDLMFCWPDGRPLHPGAVSVRFQRIVREAGVPRIRLHDVRHTYATMALRAGVNPKIVSTRLGHATVAFTLDTYTADIPELDQAAAVTISNLFLPPQEPRPTTMFTDPLTEQPPS</sequence>
<dbReference type="GO" id="GO:0003677">
    <property type="term" value="F:DNA binding"/>
    <property type="evidence" value="ECO:0007669"/>
    <property type="project" value="UniProtKB-KW"/>
</dbReference>
<dbReference type="PROSITE" id="PS51898">
    <property type="entry name" value="TYR_RECOMBINASE"/>
    <property type="match status" value="1"/>
</dbReference>
<dbReference type="Gene3D" id="1.10.443.10">
    <property type="entry name" value="Intergrase catalytic core"/>
    <property type="match status" value="1"/>
</dbReference>
<keyword evidence="1" id="KW-0229">DNA integration</keyword>
<keyword evidence="6" id="KW-1185">Reference proteome</keyword>
<dbReference type="Pfam" id="PF14659">
    <property type="entry name" value="Phage_int_SAM_3"/>
    <property type="match status" value="1"/>
</dbReference>